<evidence type="ECO:0008006" key="3">
    <source>
        <dbReference type="Google" id="ProtNLM"/>
    </source>
</evidence>
<protein>
    <recommendedName>
        <fullName evidence="3">30S ribosomal protein S20</fullName>
    </recommendedName>
</protein>
<evidence type="ECO:0000313" key="2">
    <source>
        <dbReference type="Proteomes" id="UP001500279"/>
    </source>
</evidence>
<sequence length="54" mass="6069">MANNIAAHKHRTRLHVLRDRVKAALRDTKRGLAGAKERLAMHQANRAAYRAANP</sequence>
<dbReference type="Proteomes" id="UP001500279">
    <property type="component" value="Unassembled WGS sequence"/>
</dbReference>
<proteinExistence type="predicted"/>
<accession>A0ABN1K3M0</accession>
<name>A0ABN1K3M0_9BURK</name>
<gene>
    <name evidence="1" type="ORF">GCM10009107_28340</name>
</gene>
<organism evidence="1 2">
    <name type="scientific">Ideonella azotifigens</name>
    <dbReference type="NCBI Taxonomy" id="513160"/>
    <lineage>
        <taxon>Bacteria</taxon>
        <taxon>Pseudomonadati</taxon>
        <taxon>Pseudomonadota</taxon>
        <taxon>Betaproteobacteria</taxon>
        <taxon>Burkholderiales</taxon>
        <taxon>Sphaerotilaceae</taxon>
        <taxon>Ideonella</taxon>
    </lineage>
</organism>
<reference evidence="1 2" key="1">
    <citation type="journal article" date="2019" name="Int. J. Syst. Evol. Microbiol.">
        <title>The Global Catalogue of Microorganisms (GCM) 10K type strain sequencing project: providing services to taxonomists for standard genome sequencing and annotation.</title>
        <authorList>
            <consortium name="The Broad Institute Genomics Platform"/>
            <consortium name="The Broad Institute Genome Sequencing Center for Infectious Disease"/>
            <person name="Wu L."/>
            <person name="Ma J."/>
        </authorList>
    </citation>
    <scope>NUCLEOTIDE SEQUENCE [LARGE SCALE GENOMIC DNA]</scope>
    <source>
        <strain evidence="1 2">JCM 15503</strain>
    </source>
</reference>
<dbReference type="RefSeq" id="WP_170200963.1">
    <property type="nucleotide sequence ID" value="NZ_BAAAEW010000018.1"/>
</dbReference>
<keyword evidence="2" id="KW-1185">Reference proteome</keyword>
<comment type="caution">
    <text evidence="1">The sequence shown here is derived from an EMBL/GenBank/DDBJ whole genome shotgun (WGS) entry which is preliminary data.</text>
</comment>
<dbReference type="EMBL" id="BAAAEW010000018">
    <property type="protein sequence ID" value="GAA0753355.1"/>
    <property type="molecule type" value="Genomic_DNA"/>
</dbReference>
<evidence type="ECO:0000313" key="1">
    <source>
        <dbReference type="EMBL" id="GAA0753355.1"/>
    </source>
</evidence>